<evidence type="ECO:0000256" key="2">
    <source>
        <dbReference type="PROSITE-ProRule" id="PRU00042"/>
    </source>
</evidence>
<dbReference type="SUPFAM" id="SSF46689">
    <property type="entry name" value="Homeodomain-like"/>
    <property type="match status" value="1"/>
</dbReference>
<dbReference type="Gene3D" id="3.30.160.60">
    <property type="entry name" value="Classic Zinc Finger"/>
    <property type="match status" value="1"/>
</dbReference>
<keyword evidence="3 4" id="KW-0371">Homeobox</keyword>
<dbReference type="InterPro" id="IPR013087">
    <property type="entry name" value="Znf_C2H2_type"/>
</dbReference>
<evidence type="ECO:0000256" key="5">
    <source>
        <dbReference type="SAM" id="MobiDB-lite"/>
    </source>
</evidence>
<feature type="region of interest" description="Disordered" evidence="5">
    <location>
        <begin position="243"/>
        <end position="264"/>
    </location>
</feature>
<evidence type="ECO:0000313" key="8">
    <source>
        <dbReference type="EMBL" id="CAL4143649.1"/>
    </source>
</evidence>
<accession>A0AAV2RTV0</accession>
<gene>
    <name evidence="8" type="ORF">MNOR_LOCUS29316</name>
</gene>
<evidence type="ECO:0000313" key="9">
    <source>
        <dbReference type="Proteomes" id="UP001497623"/>
    </source>
</evidence>
<keyword evidence="2" id="KW-0863">Zinc-finger</keyword>
<dbReference type="AlphaFoldDB" id="A0AAV2RTV0"/>
<keyword evidence="3 4" id="KW-0238">DNA-binding</keyword>
<evidence type="ECO:0000259" key="7">
    <source>
        <dbReference type="PROSITE" id="PS50157"/>
    </source>
</evidence>
<dbReference type="Pfam" id="PF00046">
    <property type="entry name" value="Homeodomain"/>
    <property type="match status" value="1"/>
</dbReference>
<dbReference type="InterPro" id="IPR009057">
    <property type="entry name" value="Homeodomain-like_sf"/>
</dbReference>
<dbReference type="Proteomes" id="UP001497623">
    <property type="component" value="Unassembled WGS sequence"/>
</dbReference>
<dbReference type="SMART" id="SM00355">
    <property type="entry name" value="ZnF_C2H2"/>
    <property type="match status" value="2"/>
</dbReference>
<evidence type="ECO:0000256" key="1">
    <source>
        <dbReference type="ARBA" id="ARBA00004123"/>
    </source>
</evidence>
<proteinExistence type="predicted"/>
<keyword evidence="3 4" id="KW-0539">Nucleus</keyword>
<organism evidence="8 9">
    <name type="scientific">Meganyctiphanes norvegica</name>
    <name type="common">Northern krill</name>
    <name type="synonym">Thysanopoda norvegica</name>
    <dbReference type="NCBI Taxonomy" id="48144"/>
    <lineage>
        <taxon>Eukaryota</taxon>
        <taxon>Metazoa</taxon>
        <taxon>Ecdysozoa</taxon>
        <taxon>Arthropoda</taxon>
        <taxon>Crustacea</taxon>
        <taxon>Multicrustacea</taxon>
        <taxon>Malacostraca</taxon>
        <taxon>Eumalacostraca</taxon>
        <taxon>Eucarida</taxon>
        <taxon>Euphausiacea</taxon>
        <taxon>Euphausiidae</taxon>
        <taxon>Meganyctiphanes</taxon>
    </lineage>
</organism>
<dbReference type="PROSITE" id="PS50157">
    <property type="entry name" value="ZINC_FINGER_C2H2_2"/>
    <property type="match status" value="2"/>
</dbReference>
<dbReference type="PROSITE" id="PS00028">
    <property type="entry name" value="ZINC_FINGER_C2H2_1"/>
    <property type="match status" value="1"/>
</dbReference>
<dbReference type="GO" id="GO:0003677">
    <property type="term" value="F:DNA binding"/>
    <property type="evidence" value="ECO:0007669"/>
    <property type="project" value="UniProtKB-UniRule"/>
</dbReference>
<dbReference type="GO" id="GO:0008270">
    <property type="term" value="F:zinc ion binding"/>
    <property type="evidence" value="ECO:0007669"/>
    <property type="project" value="UniProtKB-KW"/>
</dbReference>
<name>A0AAV2RTV0_MEGNR</name>
<sequence length="378" mass="43336">DLIRLQNSENEKEKRVESNQNSLDVESYSGSDSEIIISQFDHADEDSRKVSEEVYKVIVPQSTKCFQGARNFFKGDSEIKNKSVTSSYESQILKSETDNIITNKDSPKNKKACLFYSCIGIELNVQSIMQTEKNRATLQQENESYLHAKELLSTSNPLPNTSKADSPIVSINSEGSVIINNTPFSIIHDSCRESSKLSEVTNHLNLSTKVNDKLDCESQPVLMTNVIPEQMATHDTVKDISTTEFEDGESSSEREKKLEEAFSKDNFPQQEQLSSLSEGLGMRVAKVKRWFMNKRLSYYHKGEVEDVIDKTMLNFKKRLLPYYCKKCRAAFVSCQDFKNHKREYHESNWGGYTCKRCNKTFLNNIQYDDHMQNGQCKH</sequence>
<feature type="compositionally biased region" description="Basic and acidic residues" evidence="5">
    <location>
        <begin position="251"/>
        <end position="263"/>
    </location>
</feature>
<dbReference type="CDD" id="cd00086">
    <property type="entry name" value="homeodomain"/>
    <property type="match status" value="1"/>
</dbReference>
<dbReference type="GO" id="GO:0005634">
    <property type="term" value="C:nucleus"/>
    <property type="evidence" value="ECO:0007669"/>
    <property type="project" value="UniProtKB-SubCell"/>
</dbReference>
<evidence type="ECO:0000256" key="4">
    <source>
        <dbReference type="RuleBase" id="RU000682"/>
    </source>
</evidence>
<dbReference type="EMBL" id="CAXKWB010033737">
    <property type="protein sequence ID" value="CAL4143649.1"/>
    <property type="molecule type" value="Genomic_DNA"/>
</dbReference>
<feature type="compositionally biased region" description="Polar residues" evidence="5">
    <location>
        <begin position="18"/>
        <end position="27"/>
    </location>
</feature>
<feature type="domain" description="Homeobox" evidence="6">
    <location>
        <begin position="251"/>
        <end position="301"/>
    </location>
</feature>
<evidence type="ECO:0000259" key="6">
    <source>
        <dbReference type="PROSITE" id="PS50071"/>
    </source>
</evidence>
<comment type="subcellular location">
    <subcellularLocation>
        <location evidence="1 3 4">Nucleus</location>
    </subcellularLocation>
</comment>
<dbReference type="SUPFAM" id="SSF57667">
    <property type="entry name" value="beta-beta-alpha zinc fingers"/>
    <property type="match status" value="1"/>
</dbReference>
<dbReference type="Gene3D" id="1.10.10.60">
    <property type="entry name" value="Homeodomain-like"/>
    <property type="match status" value="1"/>
</dbReference>
<feature type="non-terminal residue" evidence="8">
    <location>
        <position position="1"/>
    </location>
</feature>
<feature type="domain" description="C2H2-type" evidence="7">
    <location>
        <begin position="322"/>
        <end position="350"/>
    </location>
</feature>
<keyword evidence="2" id="KW-0479">Metal-binding</keyword>
<dbReference type="PROSITE" id="PS50071">
    <property type="entry name" value="HOMEOBOX_2"/>
    <property type="match status" value="1"/>
</dbReference>
<protein>
    <submittedName>
        <fullName evidence="8">Uncharacterized protein</fullName>
    </submittedName>
</protein>
<reference evidence="8 9" key="1">
    <citation type="submission" date="2024-05" db="EMBL/GenBank/DDBJ databases">
        <authorList>
            <person name="Wallberg A."/>
        </authorList>
    </citation>
    <scope>NUCLEOTIDE SEQUENCE [LARGE SCALE GENOMIC DNA]</scope>
</reference>
<dbReference type="SMART" id="SM00389">
    <property type="entry name" value="HOX"/>
    <property type="match status" value="1"/>
</dbReference>
<dbReference type="InterPro" id="IPR001356">
    <property type="entry name" value="HD"/>
</dbReference>
<feature type="domain" description="C2H2-type" evidence="7">
    <location>
        <begin position="352"/>
        <end position="378"/>
    </location>
</feature>
<feature type="compositionally biased region" description="Basic and acidic residues" evidence="5">
    <location>
        <begin position="1"/>
        <end position="17"/>
    </location>
</feature>
<dbReference type="InterPro" id="IPR036236">
    <property type="entry name" value="Znf_C2H2_sf"/>
</dbReference>
<keyword evidence="9" id="KW-1185">Reference proteome</keyword>
<feature type="DNA-binding region" description="Homeobox" evidence="3">
    <location>
        <begin position="253"/>
        <end position="302"/>
    </location>
</feature>
<evidence type="ECO:0000256" key="3">
    <source>
        <dbReference type="PROSITE-ProRule" id="PRU00108"/>
    </source>
</evidence>
<keyword evidence="2" id="KW-0862">Zinc</keyword>
<comment type="caution">
    <text evidence="8">The sequence shown here is derived from an EMBL/GenBank/DDBJ whole genome shotgun (WGS) entry which is preliminary data.</text>
</comment>
<feature type="non-terminal residue" evidence="8">
    <location>
        <position position="378"/>
    </location>
</feature>
<feature type="region of interest" description="Disordered" evidence="5">
    <location>
        <begin position="1"/>
        <end position="27"/>
    </location>
</feature>